<dbReference type="PANTHER" id="PTHR13511:SF0">
    <property type="entry name" value="KXDL MOTIF-CONTAINING PROTEIN 1"/>
    <property type="match status" value="1"/>
</dbReference>
<evidence type="ECO:0000259" key="3">
    <source>
        <dbReference type="Pfam" id="PF10241"/>
    </source>
</evidence>
<dbReference type="Pfam" id="PF10241">
    <property type="entry name" value="KxDL"/>
    <property type="match status" value="1"/>
</dbReference>
<dbReference type="Gramene" id="RZC43595">
    <property type="protein sequence ID" value="RZC43595"/>
    <property type="gene ID" value="C5167_036545"/>
</dbReference>
<gene>
    <name evidence="4" type="ORF">C5167_036545</name>
</gene>
<dbReference type="AlphaFoldDB" id="A0A4Y7I847"/>
<sequence>MKPTVSKQRAAKFSILPLLFLYTSPAFLLILLYNRKDSAFRLGRLQDRNAILSHFNEPSERCFAQVAPDFNRNTRLLNSMKTDLDYVFLKLRERVAVSTGTSGNIDGYSLINPDPNPFEPVVCGYIKSFLNHNSIDVRVKGVYHTGKVGANVNG</sequence>
<comment type="similarity">
    <text evidence="1">Belongs to the KXD1 family.</text>
</comment>
<evidence type="ECO:0000256" key="2">
    <source>
        <dbReference type="SAM" id="Phobius"/>
    </source>
</evidence>
<evidence type="ECO:0000256" key="1">
    <source>
        <dbReference type="ARBA" id="ARBA00005913"/>
    </source>
</evidence>
<keyword evidence="2" id="KW-0812">Transmembrane</keyword>
<dbReference type="InterPro" id="IPR019371">
    <property type="entry name" value="KxDL_dom"/>
</dbReference>
<evidence type="ECO:0000313" key="4">
    <source>
        <dbReference type="EMBL" id="RZC43595.1"/>
    </source>
</evidence>
<protein>
    <recommendedName>
        <fullName evidence="3">KxDL domain-containing protein</fullName>
    </recommendedName>
</protein>
<dbReference type="PANTHER" id="PTHR13511">
    <property type="entry name" value="KXDL MOTIF-CONTAINING PROTEIN 1"/>
    <property type="match status" value="1"/>
</dbReference>
<evidence type="ECO:0000313" key="5">
    <source>
        <dbReference type="Proteomes" id="UP000316621"/>
    </source>
</evidence>
<keyword evidence="5" id="KW-1185">Reference proteome</keyword>
<dbReference type="GO" id="GO:0099078">
    <property type="term" value="C:BORC complex"/>
    <property type="evidence" value="ECO:0007669"/>
    <property type="project" value="TreeGrafter"/>
</dbReference>
<dbReference type="Proteomes" id="UP000316621">
    <property type="component" value="Chromosome 1"/>
</dbReference>
<reference evidence="4 5" key="1">
    <citation type="journal article" date="2018" name="Science">
        <title>The opium poppy genome and morphinan production.</title>
        <authorList>
            <person name="Guo L."/>
            <person name="Winzer T."/>
            <person name="Yang X."/>
            <person name="Li Y."/>
            <person name="Ning Z."/>
            <person name="He Z."/>
            <person name="Teodor R."/>
            <person name="Lu Y."/>
            <person name="Bowser T.A."/>
            <person name="Graham I.A."/>
            <person name="Ye K."/>
        </authorList>
    </citation>
    <scope>NUCLEOTIDE SEQUENCE [LARGE SCALE GENOMIC DNA]</scope>
    <source>
        <strain evidence="5">cv. HN1</strain>
        <tissue evidence="4">Leaves</tissue>
    </source>
</reference>
<dbReference type="EMBL" id="CM010715">
    <property type="protein sequence ID" value="RZC43595.1"/>
    <property type="molecule type" value="Genomic_DNA"/>
</dbReference>
<dbReference type="InterPro" id="IPR039843">
    <property type="entry name" value="KXD1-like"/>
</dbReference>
<feature type="transmembrane region" description="Helical" evidence="2">
    <location>
        <begin position="15"/>
        <end position="34"/>
    </location>
</feature>
<keyword evidence="2" id="KW-0472">Membrane</keyword>
<proteinExistence type="inferred from homology"/>
<accession>A0A4Y7I847</accession>
<feature type="domain" description="KxDL" evidence="3">
    <location>
        <begin position="42"/>
        <end position="92"/>
    </location>
</feature>
<dbReference type="STRING" id="3469.A0A4Y7I847"/>
<keyword evidence="2" id="KW-1133">Transmembrane helix</keyword>
<name>A0A4Y7I847_PAPSO</name>
<organism evidence="4 5">
    <name type="scientific">Papaver somniferum</name>
    <name type="common">Opium poppy</name>
    <dbReference type="NCBI Taxonomy" id="3469"/>
    <lineage>
        <taxon>Eukaryota</taxon>
        <taxon>Viridiplantae</taxon>
        <taxon>Streptophyta</taxon>
        <taxon>Embryophyta</taxon>
        <taxon>Tracheophyta</taxon>
        <taxon>Spermatophyta</taxon>
        <taxon>Magnoliopsida</taxon>
        <taxon>Ranunculales</taxon>
        <taxon>Papaveraceae</taxon>
        <taxon>Papaveroideae</taxon>
        <taxon>Papaver</taxon>
    </lineage>
</organism>
<dbReference type="GO" id="GO:0032418">
    <property type="term" value="P:lysosome localization"/>
    <property type="evidence" value="ECO:0007669"/>
    <property type="project" value="TreeGrafter"/>
</dbReference>